<evidence type="ECO:0000256" key="1">
    <source>
        <dbReference type="SAM" id="MobiDB-lite"/>
    </source>
</evidence>
<organism evidence="2 3">
    <name type="scientific">Strix occidentalis caurina</name>
    <name type="common">northern spotted owl</name>
    <dbReference type="NCBI Taxonomy" id="311401"/>
    <lineage>
        <taxon>Eukaryota</taxon>
        <taxon>Metazoa</taxon>
        <taxon>Chordata</taxon>
        <taxon>Craniata</taxon>
        <taxon>Vertebrata</taxon>
        <taxon>Euteleostomi</taxon>
        <taxon>Archelosauria</taxon>
        <taxon>Archosauria</taxon>
        <taxon>Dinosauria</taxon>
        <taxon>Saurischia</taxon>
        <taxon>Theropoda</taxon>
        <taxon>Coelurosauria</taxon>
        <taxon>Aves</taxon>
        <taxon>Neognathae</taxon>
        <taxon>Neoaves</taxon>
        <taxon>Telluraves</taxon>
        <taxon>Strigiformes</taxon>
        <taxon>Strigidae</taxon>
        <taxon>Strix</taxon>
    </lineage>
</organism>
<sequence length="50" mass="5440">MATLAQKMNPVRDRRIYLPTRSPAHPTALPASAFPATRNPSTCSSSETLK</sequence>
<dbReference type="Ensembl" id="ENSSOCT00000002514.1">
    <property type="protein sequence ID" value="ENSSOCP00000002458.1"/>
    <property type="gene ID" value="ENSSOCG00000001920.1"/>
</dbReference>
<evidence type="ECO:0000313" key="3">
    <source>
        <dbReference type="Proteomes" id="UP000694551"/>
    </source>
</evidence>
<proteinExistence type="predicted"/>
<dbReference type="AlphaFoldDB" id="A0A8D0ELX5"/>
<name>A0A8D0ELX5_STROC</name>
<feature type="region of interest" description="Disordered" evidence="1">
    <location>
        <begin position="1"/>
        <end position="50"/>
    </location>
</feature>
<reference evidence="2" key="2">
    <citation type="submission" date="2025-09" db="UniProtKB">
        <authorList>
            <consortium name="Ensembl"/>
        </authorList>
    </citation>
    <scope>IDENTIFICATION</scope>
</reference>
<protein>
    <submittedName>
        <fullName evidence="2">Uncharacterized protein</fullName>
    </submittedName>
</protein>
<feature type="compositionally biased region" description="Polar residues" evidence="1">
    <location>
        <begin position="38"/>
        <end position="50"/>
    </location>
</feature>
<accession>A0A8D0ELX5</accession>
<dbReference type="Proteomes" id="UP000694551">
    <property type="component" value="Unplaced"/>
</dbReference>
<reference evidence="2" key="1">
    <citation type="submission" date="2025-08" db="UniProtKB">
        <authorList>
            <consortium name="Ensembl"/>
        </authorList>
    </citation>
    <scope>IDENTIFICATION</scope>
</reference>
<keyword evidence="3" id="KW-1185">Reference proteome</keyword>
<evidence type="ECO:0000313" key="2">
    <source>
        <dbReference type="Ensembl" id="ENSSOCP00000002458.1"/>
    </source>
</evidence>